<comment type="similarity">
    <text evidence="1">Belongs to the peptidase M16 family.</text>
</comment>
<dbReference type="SUPFAM" id="SSF63411">
    <property type="entry name" value="LuxS/MPP-like metallohydrolase"/>
    <property type="match status" value="2"/>
</dbReference>
<gene>
    <name evidence="9" type="ORF">SAMN05444483_10416</name>
</gene>
<protein>
    <submittedName>
        <fullName evidence="9">Predicted Zn-dependent peptidase</fullName>
    </submittedName>
</protein>
<dbReference type="InterPro" id="IPR050626">
    <property type="entry name" value="Peptidase_M16"/>
</dbReference>
<dbReference type="OrthoDB" id="9811314at2"/>
<reference evidence="10" key="1">
    <citation type="submission" date="2016-11" db="EMBL/GenBank/DDBJ databases">
        <authorList>
            <person name="Varghese N."/>
            <person name="Submissions S."/>
        </authorList>
    </citation>
    <scope>NUCLEOTIDE SEQUENCE [LARGE SCALE GENOMIC DNA]</scope>
    <source>
        <strain evidence="10">DSM 24579</strain>
    </source>
</reference>
<evidence type="ECO:0000259" key="8">
    <source>
        <dbReference type="Pfam" id="PF05193"/>
    </source>
</evidence>
<keyword evidence="2" id="KW-0645">Protease</keyword>
<evidence type="ECO:0000256" key="1">
    <source>
        <dbReference type="ARBA" id="ARBA00007261"/>
    </source>
</evidence>
<dbReference type="Gene3D" id="3.30.830.10">
    <property type="entry name" value="Metalloenzyme, LuxS/M16 peptidase-like"/>
    <property type="match status" value="2"/>
</dbReference>
<evidence type="ECO:0000256" key="5">
    <source>
        <dbReference type="ARBA" id="ARBA00023049"/>
    </source>
</evidence>
<dbReference type="Proteomes" id="UP000183945">
    <property type="component" value="Unassembled WGS sequence"/>
</dbReference>
<proteinExistence type="inferred from homology"/>
<dbReference type="GO" id="GO:0046872">
    <property type="term" value="F:metal ion binding"/>
    <property type="evidence" value="ECO:0007669"/>
    <property type="project" value="InterPro"/>
</dbReference>
<organism evidence="9 10">
    <name type="scientific">Salegentibacter echinorum</name>
    <dbReference type="NCBI Taxonomy" id="1073325"/>
    <lineage>
        <taxon>Bacteria</taxon>
        <taxon>Pseudomonadati</taxon>
        <taxon>Bacteroidota</taxon>
        <taxon>Flavobacteriia</taxon>
        <taxon>Flavobacteriales</taxon>
        <taxon>Flavobacteriaceae</taxon>
        <taxon>Salegentibacter</taxon>
    </lineage>
</organism>
<evidence type="ECO:0000256" key="6">
    <source>
        <dbReference type="SAM" id="SignalP"/>
    </source>
</evidence>
<sequence>MIKHLKMAALALVCSAAGTAQEVEFTEYNLDNGLHVILHQDNTTPVVTTSVMYDVGGKDRINGKTGFAHFFEHLLFDGTENIPKGKWMDIVNANGGTNNANTSNDRTYYYETFPSNNLKLGLWMESERMLHPKITQEGVDTQNEVVKEEKRLRMDNAPYGQFLSSVSENLFKKHPYKDPNIGYMDDLDAATLDEFNQYFDQYYAPNNAVLVVAGDIDIKETKKMIEDYFGPIPSGKKVSRNFPEEDPITQQINAKTYDSNIQIPALIQAYRTPGFQDKDSYVLNMISTYLSDGKSSVLYNKLVDDEKIALQVGAQNLEQSDYGIYFIFGLPLGENSLEAVSNSIDEEIAKLRTELISEKDFKKIQNKAENNFVNSNSSIAGVANSLARNYLLYGDTDLINEEIEIYRNITREDIRRVAQEYLKPNQRVVLDYLPETEDNKTE</sequence>
<accession>A0A1M5G5Y9</accession>
<dbReference type="Pfam" id="PF00675">
    <property type="entry name" value="Peptidase_M16"/>
    <property type="match status" value="1"/>
</dbReference>
<feature type="chain" id="PRO_5009910358" evidence="6">
    <location>
        <begin position="23"/>
        <end position="442"/>
    </location>
</feature>
<keyword evidence="10" id="KW-1185">Reference proteome</keyword>
<dbReference type="RefSeq" id="WP_072878466.1">
    <property type="nucleotide sequence ID" value="NZ_FQVT01000004.1"/>
</dbReference>
<dbReference type="STRING" id="1073325.SAMN05444483_10416"/>
<dbReference type="PANTHER" id="PTHR43690">
    <property type="entry name" value="NARDILYSIN"/>
    <property type="match status" value="1"/>
</dbReference>
<dbReference type="AlphaFoldDB" id="A0A1M5G5Y9"/>
<evidence type="ECO:0000313" key="10">
    <source>
        <dbReference type="Proteomes" id="UP000183945"/>
    </source>
</evidence>
<dbReference type="Pfam" id="PF05193">
    <property type="entry name" value="Peptidase_M16_C"/>
    <property type="match status" value="1"/>
</dbReference>
<dbReference type="PANTHER" id="PTHR43690:SF17">
    <property type="entry name" value="PROTEIN YHJJ"/>
    <property type="match status" value="1"/>
</dbReference>
<feature type="domain" description="Peptidase M16 C-terminal" evidence="8">
    <location>
        <begin position="190"/>
        <end position="367"/>
    </location>
</feature>
<keyword evidence="4" id="KW-0862">Zinc</keyword>
<evidence type="ECO:0000256" key="2">
    <source>
        <dbReference type="ARBA" id="ARBA00022670"/>
    </source>
</evidence>
<keyword evidence="3" id="KW-0378">Hydrolase</keyword>
<feature type="signal peptide" evidence="6">
    <location>
        <begin position="1"/>
        <end position="22"/>
    </location>
</feature>
<evidence type="ECO:0000259" key="7">
    <source>
        <dbReference type="Pfam" id="PF00675"/>
    </source>
</evidence>
<evidence type="ECO:0000256" key="3">
    <source>
        <dbReference type="ARBA" id="ARBA00022801"/>
    </source>
</evidence>
<dbReference type="GO" id="GO:0006508">
    <property type="term" value="P:proteolysis"/>
    <property type="evidence" value="ECO:0007669"/>
    <property type="project" value="UniProtKB-KW"/>
</dbReference>
<dbReference type="EMBL" id="FQVT01000004">
    <property type="protein sequence ID" value="SHF99240.1"/>
    <property type="molecule type" value="Genomic_DNA"/>
</dbReference>
<dbReference type="GO" id="GO:0008237">
    <property type="term" value="F:metallopeptidase activity"/>
    <property type="evidence" value="ECO:0007669"/>
    <property type="project" value="UniProtKB-KW"/>
</dbReference>
<evidence type="ECO:0000256" key="4">
    <source>
        <dbReference type="ARBA" id="ARBA00022833"/>
    </source>
</evidence>
<feature type="domain" description="Peptidase M16 N-terminal" evidence="7">
    <location>
        <begin position="36"/>
        <end position="176"/>
    </location>
</feature>
<evidence type="ECO:0000313" key="9">
    <source>
        <dbReference type="EMBL" id="SHF99240.1"/>
    </source>
</evidence>
<dbReference type="InterPro" id="IPR007863">
    <property type="entry name" value="Peptidase_M16_C"/>
</dbReference>
<dbReference type="InterPro" id="IPR011765">
    <property type="entry name" value="Pept_M16_N"/>
</dbReference>
<keyword evidence="6" id="KW-0732">Signal</keyword>
<name>A0A1M5G5Y9_SALEC</name>
<dbReference type="InterPro" id="IPR011249">
    <property type="entry name" value="Metalloenz_LuxS/M16"/>
</dbReference>
<keyword evidence="5" id="KW-0482">Metalloprotease</keyword>